<accession>A0AAD9YC05</accession>
<dbReference type="Pfam" id="PF07814">
    <property type="entry name" value="WAPL"/>
    <property type="match status" value="1"/>
</dbReference>
<dbReference type="Gene3D" id="1.25.10.10">
    <property type="entry name" value="Leucine-rich Repeat Variant"/>
    <property type="match status" value="2"/>
</dbReference>
<dbReference type="AlphaFoldDB" id="A0AAD9YC05"/>
<evidence type="ECO:0000313" key="4">
    <source>
        <dbReference type="EMBL" id="KAK2754442.1"/>
    </source>
</evidence>
<dbReference type="InterPro" id="IPR022771">
    <property type="entry name" value="WAPL_C"/>
</dbReference>
<comment type="similarity">
    <text evidence="1">Belongs to the WAPL family.</text>
</comment>
<name>A0AAD9YC05_COLKA</name>
<feature type="domain" description="Wings apart-like protein C-terminal" evidence="3">
    <location>
        <begin position="380"/>
        <end position="717"/>
    </location>
</feature>
<feature type="compositionally biased region" description="Polar residues" evidence="2">
    <location>
        <begin position="279"/>
        <end position="310"/>
    </location>
</feature>
<feature type="compositionally biased region" description="Acidic residues" evidence="2">
    <location>
        <begin position="257"/>
        <end position="266"/>
    </location>
</feature>
<dbReference type="InterPro" id="IPR039874">
    <property type="entry name" value="WAPL"/>
</dbReference>
<evidence type="ECO:0000256" key="2">
    <source>
        <dbReference type="SAM" id="MobiDB-lite"/>
    </source>
</evidence>
<evidence type="ECO:0000259" key="3">
    <source>
        <dbReference type="Pfam" id="PF07814"/>
    </source>
</evidence>
<feature type="compositionally biased region" description="Basic residues" evidence="2">
    <location>
        <begin position="237"/>
        <end position="247"/>
    </location>
</feature>
<evidence type="ECO:0000313" key="5">
    <source>
        <dbReference type="Proteomes" id="UP001281614"/>
    </source>
</evidence>
<dbReference type="PANTHER" id="PTHR22100">
    <property type="entry name" value="WINGS APART-LIKE PROTEIN HOMOLOG"/>
    <property type="match status" value="1"/>
</dbReference>
<feature type="region of interest" description="Disordered" evidence="2">
    <location>
        <begin position="1"/>
        <end position="355"/>
    </location>
</feature>
<feature type="compositionally biased region" description="Basic residues" evidence="2">
    <location>
        <begin position="10"/>
        <end position="26"/>
    </location>
</feature>
<reference evidence="4" key="1">
    <citation type="submission" date="2023-02" db="EMBL/GenBank/DDBJ databases">
        <title>Colletotrichum kahawae CIFC_Que2 genome sequencing and assembly.</title>
        <authorList>
            <person name="Baroncelli R."/>
        </authorList>
    </citation>
    <scope>NUCLEOTIDE SEQUENCE</scope>
    <source>
        <strain evidence="4">CIFC_Que2</strain>
    </source>
</reference>
<dbReference type="PANTHER" id="PTHR22100:SF13">
    <property type="entry name" value="WINGS APART-LIKE PROTEIN HOMOLOG"/>
    <property type="match status" value="1"/>
</dbReference>
<proteinExistence type="inferred from homology"/>
<dbReference type="InterPro" id="IPR011989">
    <property type="entry name" value="ARM-like"/>
</dbReference>
<dbReference type="Proteomes" id="UP001281614">
    <property type="component" value="Unassembled WGS sequence"/>
</dbReference>
<evidence type="ECO:0000256" key="1">
    <source>
        <dbReference type="ARBA" id="ARBA00006854"/>
    </source>
</evidence>
<dbReference type="EMBL" id="VYYT01000230">
    <property type="protein sequence ID" value="KAK2754442.1"/>
    <property type="molecule type" value="Genomic_DNA"/>
</dbReference>
<sequence>MATQDGPSVPRKKTTTYGKTSRKRPIHAFLELSNGSQRSGSDGKDTFTQRTPTDPNRDPYDMSDDEPAHLPSSLSRRAAAQLDRSSTIPSDAPGNFKKRKVPTAVTTKADRRPGSYPVPHVAQSTLPSHPRRAKSPFDSNSATSLCLAKHEPKPPTSKPAPKVKSIPGPMPNLAPEVSVGHKGEATSLDAEVAVEINIRQKSESSSQRRHKTPARSPQLEPRFMRAASMAVESSIPKQKRLHVARRVRLIDQLAAQNDEDSSDYESDASGVTEGGIAETANSQSSLSTPIKPTDAATTPRPSTRPKQLLSQRKFRSTYGEQRTLKADGSGGDGLGSQMSLGFDSQLDLSPPPMSKLASFSFEEEEMEEGTSSKGGGIIDIHALRQAGANHRFADSMADLLDRVGTPQPPKSQSSRSRRTALLELATKLRDKTFVRQFRDQGAKDALFRAIGTEEDVISGFILLSVLLVLFTSYSVPHLVPQLQSEGIAQLASTMFDEDEDIVSLASQRKSNLSKNGQGSLAMLRLTLERLEIWKGSPPRNLSPRILALKVLSLLCEDNDGLATRAILASLTDRLFGFVKKGWEHSRAQGMGTTEGGIALSLLEGCSIMAMQSEAGPQWTKRYLPILADILTAAMSRPMAEFGEFESTTLKLALNTTNNNPTAAGAFSRGELFRELAATSLAAFELLEQSIRNGAFSKDIYEMLMLMLGVMINTSEHCPSTRQSVDAWQGDDGSPLEKLMEVYLDNRESAVMADSVEKTSVAVAHGYLAILLGYLCLGSKVRRRLEEKSQGRGIKYLLDSIQEFMALHAKVDTDELTTSLQNLVNELRQKGRVPV</sequence>
<keyword evidence="5" id="KW-1185">Reference proteome</keyword>
<organism evidence="4 5">
    <name type="scientific">Colletotrichum kahawae</name>
    <name type="common">Coffee berry disease fungus</name>
    <dbReference type="NCBI Taxonomy" id="34407"/>
    <lineage>
        <taxon>Eukaryota</taxon>
        <taxon>Fungi</taxon>
        <taxon>Dikarya</taxon>
        <taxon>Ascomycota</taxon>
        <taxon>Pezizomycotina</taxon>
        <taxon>Sordariomycetes</taxon>
        <taxon>Hypocreomycetidae</taxon>
        <taxon>Glomerellales</taxon>
        <taxon>Glomerellaceae</taxon>
        <taxon>Colletotrichum</taxon>
        <taxon>Colletotrichum gloeosporioides species complex</taxon>
    </lineage>
</organism>
<comment type="caution">
    <text evidence="4">The sequence shown here is derived from an EMBL/GenBank/DDBJ whole genome shotgun (WGS) entry which is preliminary data.</text>
</comment>
<gene>
    <name evidence="4" type="ORF">CKAH01_17447</name>
</gene>
<protein>
    <submittedName>
        <fullName evidence="4">Rheb small monomeric gtpase</fullName>
    </submittedName>
</protein>